<dbReference type="Pfam" id="PF05272">
    <property type="entry name" value="VapE-like_dom"/>
    <property type="match status" value="1"/>
</dbReference>
<dbReference type="AlphaFoldDB" id="A0A9X2FZK7"/>
<dbReference type="RefSeq" id="WP_253334999.1">
    <property type="nucleotide sequence ID" value="NZ_JAMYXC010000295.1"/>
</dbReference>
<reference evidence="2" key="1">
    <citation type="submission" date="2022-06" db="EMBL/GenBank/DDBJ databases">
        <title>Limimaricola sediminis sp. nov., isolated from an intertidal sediment.</title>
        <authorList>
            <person name="Shao X."/>
        </authorList>
    </citation>
    <scope>NUCLEOTIDE SEQUENCE</scope>
    <source>
        <strain evidence="2">ASW11-118</strain>
    </source>
</reference>
<protein>
    <submittedName>
        <fullName evidence="2">Virulence-associated E family protein</fullName>
    </submittedName>
</protein>
<dbReference type="PANTHER" id="PTHR34985">
    <property type="entry name" value="SLR0554 PROTEIN"/>
    <property type="match status" value="1"/>
</dbReference>
<keyword evidence="3" id="KW-1185">Reference proteome</keyword>
<dbReference type="Proteomes" id="UP001139477">
    <property type="component" value="Unassembled WGS sequence"/>
</dbReference>
<evidence type="ECO:0000259" key="1">
    <source>
        <dbReference type="Pfam" id="PF05272"/>
    </source>
</evidence>
<dbReference type="EMBL" id="JAMYXC010000295">
    <property type="protein sequence ID" value="MCP1170393.1"/>
    <property type="molecule type" value="Genomic_DNA"/>
</dbReference>
<accession>A0A9X2FZK7</accession>
<gene>
    <name evidence="2" type="ORF">NHG85_17950</name>
</gene>
<proteinExistence type="predicted"/>
<feature type="domain" description="Virulence-associated protein E-like" evidence="1">
    <location>
        <begin position="6"/>
        <end position="120"/>
    </location>
</feature>
<sequence length="239" mass="27058">MVEKVMGRSAVEDMKTFVSGTETNVRLAYRRNAQVFKRQCVFMGSTNNEDFLKDQTGNRRFWPIEVIVDSIDTDRLARAMPQIWAEAVVAYHTMRAVQPHGTLPLHLTSFEAQQEAEELQAASLRENDADMVAAILAEKLNSKVRVGDDFDEANGGATYEWPKFIFSHKIATEWLDGVKVTGQMSQVVAEALGKLGWVKEGRRLIEGYRGIVYVPGEDQNRVWEELDAQENDNVVKFSK</sequence>
<name>A0A9X2FZK7_9RHOB</name>
<evidence type="ECO:0000313" key="2">
    <source>
        <dbReference type="EMBL" id="MCP1170393.1"/>
    </source>
</evidence>
<organism evidence="2 3">
    <name type="scientific">Limimaricola litoreus</name>
    <dbReference type="NCBI Taxonomy" id="2955316"/>
    <lineage>
        <taxon>Bacteria</taxon>
        <taxon>Pseudomonadati</taxon>
        <taxon>Pseudomonadota</taxon>
        <taxon>Alphaproteobacteria</taxon>
        <taxon>Rhodobacterales</taxon>
        <taxon>Paracoccaceae</taxon>
        <taxon>Limimaricola</taxon>
    </lineage>
</organism>
<comment type="caution">
    <text evidence="2">The sequence shown here is derived from an EMBL/GenBank/DDBJ whole genome shotgun (WGS) entry which is preliminary data.</text>
</comment>
<dbReference type="InterPro" id="IPR007936">
    <property type="entry name" value="VapE-like_dom"/>
</dbReference>
<dbReference type="PANTHER" id="PTHR34985:SF1">
    <property type="entry name" value="SLR0554 PROTEIN"/>
    <property type="match status" value="1"/>
</dbReference>
<evidence type="ECO:0000313" key="3">
    <source>
        <dbReference type="Proteomes" id="UP001139477"/>
    </source>
</evidence>